<dbReference type="AlphaFoldDB" id="A0A9Q1FWK7"/>
<dbReference type="EMBL" id="JAINUF010000003">
    <property type="protein sequence ID" value="KAJ8369113.1"/>
    <property type="molecule type" value="Genomic_DNA"/>
</dbReference>
<name>A0A9Q1FWK7_SYNKA</name>
<feature type="region of interest" description="Disordered" evidence="1">
    <location>
        <begin position="1"/>
        <end position="25"/>
    </location>
</feature>
<evidence type="ECO:0000313" key="3">
    <source>
        <dbReference type="Proteomes" id="UP001152622"/>
    </source>
</evidence>
<protein>
    <submittedName>
        <fullName evidence="2">Uncharacterized protein</fullName>
    </submittedName>
</protein>
<feature type="compositionally biased region" description="Polar residues" evidence="1">
    <location>
        <begin position="1"/>
        <end position="17"/>
    </location>
</feature>
<reference evidence="2" key="1">
    <citation type="journal article" date="2023" name="Science">
        <title>Genome structures resolve the early diversification of teleost fishes.</title>
        <authorList>
            <person name="Parey E."/>
            <person name="Louis A."/>
            <person name="Montfort J."/>
            <person name="Bouchez O."/>
            <person name="Roques C."/>
            <person name="Iampietro C."/>
            <person name="Lluch J."/>
            <person name="Castinel A."/>
            <person name="Donnadieu C."/>
            <person name="Desvignes T."/>
            <person name="Floi Bucao C."/>
            <person name="Jouanno E."/>
            <person name="Wen M."/>
            <person name="Mejri S."/>
            <person name="Dirks R."/>
            <person name="Jansen H."/>
            <person name="Henkel C."/>
            <person name="Chen W.J."/>
            <person name="Zahm M."/>
            <person name="Cabau C."/>
            <person name="Klopp C."/>
            <person name="Thompson A.W."/>
            <person name="Robinson-Rechavi M."/>
            <person name="Braasch I."/>
            <person name="Lecointre G."/>
            <person name="Bobe J."/>
            <person name="Postlethwait J.H."/>
            <person name="Berthelot C."/>
            <person name="Roest Crollius H."/>
            <person name="Guiguen Y."/>
        </authorList>
    </citation>
    <scope>NUCLEOTIDE SEQUENCE</scope>
    <source>
        <strain evidence="2">WJC10195</strain>
    </source>
</reference>
<comment type="caution">
    <text evidence="2">The sequence shown here is derived from an EMBL/GenBank/DDBJ whole genome shotgun (WGS) entry which is preliminary data.</text>
</comment>
<sequence length="127" mass="13533">MELTGQSCQSWNCQSGTREAKVERGRPEIWLQPSAKRPPFTATDVAAPRCEALGGKKGEQIYFRLPAPAGLVNRQIAAPGRCGVPGPFAVPLRGANGTLEVTQACQECVEGPARQARPCPPPPRTLA</sequence>
<organism evidence="2 3">
    <name type="scientific">Synaphobranchus kaupii</name>
    <name type="common">Kaup's arrowtooth eel</name>
    <dbReference type="NCBI Taxonomy" id="118154"/>
    <lineage>
        <taxon>Eukaryota</taxon>
        <taxon>Metazoa</taxon>
        <taxon>Chordata</taxon>
        <taxon>Craniata</taxon>
        <taxon>Vertebrata</taxon>
        <taxon>Euteleostomi</taxon>
        <taxon>Actinopterygii</taxon>
        <taxon>Neopterygii</taxon>
        <taxon>Teleostei</taxon>
        <taxon>Anguilliformes</taxon>
        <taxon>Synaphobranchidae</taxon>
        <taxon>Synaphobranchus</taxon>
    </lineage>
</organism>
<proteinExistence type="predicted"/>
<evidence type="ECO:0000256" key="1">
    <source>
        <dbReference type="SAM" id="MobiDB-lite"/>
    </source>
</evidence>
<accession>A0A9Q1FWK7</accession>
<dbReference type="Proteomes" id="UP001152622">
    <property type="component" value="Chromosome 3"/>
</dbReference>
<evidence type="ECO:0000313" key="2">
    <source>
        <dbReference type="EMBL" id="KAJ8369113.1"/>
    </source>
</evidence>
<gene>
    <name evidence="2" type="ORF">SKAU_G00091410</name>
</gene>
<keyword evidence="3" id="KW-1185">Reference proteome</keyword>